<dbReference type="GO" id="GO:0045227">
    <property type="term" value="P:capsule polysaccharide biosynthetic process"/>
    <property type="evidence" value="ECO:0007669"/>
    <property type="project" value="InterPro"/>
</dbReference>
<dbReference type="EMBL" id="CP036278">
    <property type="protein sequence ID" value="QDU54997.1"/>
    <property type="molecule type" value="Genomic_DNA"/>
</dbReference>
<dbReference type="AlphaFoldDB" id="A0A518AJR8"/>
<organism evidence="2 3">
    <name type="scientific">Aeoliella mucimassa</name>
    <dbReference type="NCBI Taxonomy" id="2527972"/>
    <lineage>
        <taxon>Bacteria</taxon>
        <taxon>Pseudomonadati</taxon>
        <taxon>Planctomycetota</taxon>
        <taxon>Planctomycetia</taxon>
        <taxon>Pirellulales</taxon>
        <taxon>Lacipirellulaceae</taxon>
        <taxon>Aeoliella</taxon>
    </lineage>
</organism>
<keyword evidence="1" id="KW-0472">Membrane</keyword>
<reference evidence="2 3" key="1">
    <citation type="submission" date="2019-02" db="EMBL/GenBank/DDBJ databases">
        <title>Deep-cultivation of Planctomycetes and their phenomic and genomic characterization uncovers novel biology.</title>
        <authorList>
            <person name="Wiegand S."/>
            <person name="Jogler M."/>
            <person name="Boedeker C."/>
            <person name="Pinto D."/>
            <person name="Vollmers J."/>
            <person name="Rivas-Marin E."/>
            <person name="Kohn T."/>
            <person name="Peeters S.H."/>
            <person name="Heuer A."/>
            <person name="Rast P."/>
            <person name="Oberbeckmann S."/>
            <person name="Bunk B."/>
            <person name="Jeske O."/>
            <person name="Meyerdierks A."/>
            <person name="Storesund J.E."/>
            <person name="Kallscheuer N."/>
            <person name="Luecker S."/>
            <person name="Lage O.M."/>
            <person name="Pohl T."/>
            <person name="Merkel B.J."/>
            <person name="Hornburger P."/>
            <person name="Mueller R.-W."/>
            <person name="Bruemmer F."/>
            <person name="Labrenz M."/>
            <person name="Spormann A.M."/>
            <person name="Op den Camp H."/>
            <person name="Overmann J."/>
            <person name="Amann R."/>
            <person name="Jetten M.S.M."/>
            <person name="Mascher T."/>
            <person name="Medema M.H."/>
            <person name="Devos D.P."/>
            <person name="Kaster A.-K."/>
            <person name="Ovreas L."/>
            <person name="Rohde M."/>
            <person name="Galperin M.Y."/>
            <person name="Jogler C."/>
        </authorList>
    </citation>
    <scope>NUCLEOTIDE SEQUENCE [LARGE SCALE GENOMIC DNA]</scope>
    <source>
        <strain evidence="2 3">Pan181</strain>
    </source>
</reference>
<keyword evidence="3" id="KW-1185">Reference proteome</keyword>
<feature type="transmembrane region" description="Helical" evidence="1">
    <location>
        <begin position="74"/>
        <end position="97"/>
    </location>
</feature>
<dbReference type="RefSeq" id="WP_145245914.1">
    <property type="nucleotide sequence ID" value="NZ_CP036278.1"/>
</dbReference>
<dbReference type="GO" id="GO:0016020">
    <property type="term" value="C:membrane"/>
    <property type="evidence" value="ECO:0007669"/>
    <property type="project" value="InterPro"/>
</dbReference>
<name>A0A518AJR8_9BACT</name>
<dbReference type="Pfam" id="PF14102">
    <property type="entry name" value="Caps_synth_CapC"/>
    <property type="match status" value="1"/>
</dbReference>
<dbReference type="Proteomes" id="UP000315750">
    <property type="component" value="Chromosome"/>
</dbReference>
<feature type="transmembrane region" description="Helical" evidence="1">
    <location>
        <begin position="103"/>
        <end position="124"/>
    </location>
</feature>
<dbReference type="PRINTS" id="PR01759">
    <property type="entry name" value="CAPSULEPROTC"/>
</dbReference>
<evidence type="ECO:0000256" key="1">
    <source>
        <dbReference type="SAM" id="Phobius"/>
    </source>
</evidence>
<accession>A0A518AJR8</accession>
<dbReference type="OrthoDB" id="48792at2"/>
<evidence type="ECO:0000313" key="2">
    <source>
        <dbReference type="EMBL" id="QDU54997.1"/>
    </source>
</evidence>
<sequence length="161" mass="17161">MDPLTVAIGLGLIVSLLFTEAFGLAAGGMIVPGYFALSFQRPLDIVLTLTVSLAAYLVVRCISNFAVIYGRRRIVLMLLMGFVIGHLVRTLLALPAMGNTDSATVDTAIGVIGYIVPGLIALWFDRQGLFETLGTVLTASAVVRLALIVLGMETFITSAWN</sequence>
<dbReference type="KEGG" id="amuc:Pan181_11820"/>
<gene>
    <name evidence="2" type="primary">capC</name>
    <name evidence="2" type="ORF">Pan181_11820</name>
</gene>
<evidence type="ECO:0000313" key="3">
    <source>
        <dbReference type="Proteomes" id="UP000315750"/>
    </source>
</evidence>
<feature type="transmembrane region" description="Helical" evidence="1">
    <location>
        <begin position="45"/>
        <end position="62"/>
    </location>
</feature>
<protein>
    <submittedName>
        <fullName evidence="2">Capsule biosynthesis protein CapC</fullName>
    </submittedName>
</protein>
<feature type="transmembrane region" description="Helical" evidence="1">
    <location>
        <begin position="136"/>
        <end position="160"/>
    </location>
</feature>
<dbReference type="InterPro" id="IPR008338">
    <property type="entry name" value="Capsule_biosynth_CapC"/>
</dbReference>
<keyword evidence="1" id="KW-1133">Transmembrane helix</keyword>
<keyword evidence="1" id="KW-0812">Transmembrane</keyword>
<proteinExistence type="predicted"/>
<dbReference type="NCBIfam" id="TIGR04011">
    <property type="entry name" value="poly_gGlu_PgsC"/>
    <property type="match status" value="1"/>
</dbReference>